<keyword evidence="2" id="KW-0963">Cytoplasm</keyword>
<evidence type="ECO:0000313" key="4">
    <source>
        <dbReference type="Proteomes" id="UP000030635"/>
    </source>
</evidence>
<evidence type="ECO:0000313" key="3">
    <source>
        <dbReference type="EMBL" id="AIY82866.1"/>
    </source>
</evidence>
<dbReference type="AlphaFoldDB" id="A0A0A7FVN5"/>
<dbReference type="eggNOG" id="COG1323">
    <property type="taxonomic scope" value="Bacteria"/>
</dbReference>
<dbReference type="PANTHER" id="PTHR37825">
    <property type="entry name" value="TRNA(MET) CYTIDINE ACETATE LIGASE"/>
    <property type="match status" value="1"/>
</dbReference>
<evidence type="ECO:0000256" key="2">
    <source>
        <dbReference type="HAMAP-Rule" id="MF_01539"/>
    </source>
</evidence>
<dbReference type="GO" id="GO:0016740">
    <property type="term" value="F:transferase activity"/>
    <property type="evidence" value="ECO:0007669"/>
    <property type="project" value="UniProtKB-KW"/>
</dbReference>
<dbReference type="GO" id="GO:0005524">
    <property type="term" value="F:ATP binding"/>
    <property type="evidence" value="ECO:0007669"/>
    <property type="project" value="UniProtKB-KW"/>
</dbReference>
<dbReference type="InterPro" id="IPR014729">
    <property type="entry name" value="Rossmann-like_a/b/a_fold"/>
</dbReference>
<sequence>MNLTGIITEYNPFHLGHEFHLKNAQKDTNCDGIVCVMSGNFMQRGNPAIMDKWTRAKIAVLNGVDLVLELPLIYSLSSAENFAYGGVKILNSLNCINNIYFGSESGDISTLKEIAHTLYYEPGEYKKFLKANLDLGLPFHKARVNALNNVMKNLDVENILSNSNNILAIEYIKALIKLNSSITPFTLKREGSNYNDTDLSTTFSSATSIRETLKSKNNLEEIKDSITLSTYKELNKLYNEKYDFVFEEDLFPYLKYKLITKGNYLNKIDDINEGLDNKILKEILSSNSLDDLILKSKSKRYTYTKISRILSKFFIGLEDYNTKALKANDINYIRPLAFNEKGASILKHIKKNANINIITKVPRHIEDDMLKLDLLSTKAYSILNTSINPLEDYLKSPMMIKEFK</sequence>
<dbReference type="KEGG" id="cbv:U729_2827"/>
<comment type="function">
    <text evidence="2">Catalyzes the formation of N(4)-acetylcytidine (ac(4)C) at the wobble position of elongator tRNA(Met), using acetate and ATP as substrates. First activates an acetate ion to form acetyladenylate (Ac-AMP) and then transfers the acetyl group to tRNA to form ac(4)C34.</text>
</comment>
<name>A0A0A7FVN5_9CLOT</name>
<organism evidence="3 4">
    <name type="scientific">Clostridium baratii str. Sullivan</name>
    <dbReference type="NCBI Taxonomy" id="1415775"/>
    <lineage>
        <taxon>Bacteria</taxon>
        <taxon>Bacillati</taxon>
        <taxon>Bacillota</taxon>
        <taxon>Clostridia</taxon>
        <taxon>Eubacteriales</taxon>
        <taxon>Clostridiaceae</taxon>
        <taxon>Clostridium</taxon>
    </lineage>
</organism>
<dbReference type="Gene3D" id="3.40.50.620">
    <property type="entry name" value="HUPs"/>
    <property type="match status" value="1"/>
</dbReference>
<dbReference type="Pfam" id="PF05636">
    <property type="entry name" value="HIGH_NTase1"/>
    <property type="match status" value="1"/>
</dbReference>
<feature type="binding site" evidence="2">
    <location>
        <position position="164"/>
    </location>
    <ligand>
        <name>ATP</name>
        <dbReference type="ChEBI" id="CHEBI:30616"/>
    </ligand>
</feature>
<dbReference type="SUPFAM" id="SSF52374">
    <property type="entry name" value="Nucleotidylyl transferase"/>
    <property type="match status" value="1"/>
</dbReference>
<dbReference type="EC" id="6.3.4.-" evidence="2"/>
<dbReference type="OrthoDB" id="9769796at2"/>
<dbReference type="STRING" id="1561.NPD11_200"/>
<accession>A0A0A7FVN5</accession>
<feature type="binding site" evidence="2">
    <location>
        <position position="102"/>
    </location>
    <ligand>
        <name>ATP</name>
        <dbReference type="ChEBI" id="CHEBI:30616"/>
    </ligand>
</feature>
<feature type="binding site" evidence="2">
    <location>
        <position position="189"/>
    </location>
    <ligand>
        <name>ATP</name>
        <dbReference type="ChEBI" id="CHEBI:30616"/>
    </ligand>
</feature>
<dbReference type="GO" id="GO:0006400">
    <property type="term" value="P:tRNA modification"/>
    <property type="evidence" value="ECO:0007669"/>
    <property type="project" value="UniProtKB-UniRule"/>
</dbReference>
<reference evidence="3 4" key="1">
    <citation type="journal article" date="2015" name="Infect. Genet. Evol.">
        <title>Genomic sequences of six botulinum neurotoxin-producing strains representing three clostridial species illustrate the mobility and diversity of botulinum neurotoxin genes.</title>
        <authorList>
            <person name="Smith T.J."/>
            <person name="Hill K.K."/>
            <person name="Xie G."/>
            <person name="Foley B.T."/>
            <person name="Williamson C.H."/>
            <person name="Foster J.T."/>
            <person name="Johnson S.L."/>
            <person name="Chertkov O."/>
            <person name="Teshima H."/>
            <person name="Gibbons H.S."/>
            <person name="Johnsky L.A."/>
            <person name="Karavis M.A."/>
            <person name="Smith L.A."/>
        </authorList>
    </citation>
    <scope>NUCLEOTIDE SEQUENCE [LARGE SCALE GENOMIC DNA]</scope>
    <source>
        <strain evidence="3">Sullivan</strain>
    </source>
</reference>
<keyword evidence="3" id="KW-0808">Transferase</keyword>
<dbReference type="GO" id="GO:0005737">
    <property type="term" value="C:cytoplasm"/>
    <property type="evidence" value="ECO:0007669"/>
    <property type="project" value="UniProtKB-SubCell"/>
</dbReference>
<keyword evidence="2" id="KW-0820">tRNA-binding</keyword>
<dbReference type="HOGENOM" id="CLU_038915_0_1_9"/>
<keyword evidence="2" id="KW-0067">ATP-binding</keyword>
<dbReference type="PANTHER" id="PTHR37825:SF1">
    <property type="entry name" value="TRNA(MET) CYTIDINE ACETATE LIGASE"/>
    <property type="match status" value="1"/>
</dbReference>
<comment type="subcellular location">
    <subcellularLocation>
        <location evidence="2">Cytoplasm</location>
    </subcellularLocation>
</comment>
<comment type="caution">
    <text evidence="2">Lacks conserved residue(s) required for the propagation of feature annotation.</text>
</comment>
<dbReference type="GO" id="GO:0016879">
    <property type="term" value="F:ligase activity, forming carbon-nitrogen bonds"/>
    <property type="evidence" value="ECO:0007669"/>
    <property type="project" value="UniProtKB-UniRule"/>
</dbReference>
<protein>
    <recommendedName>
        <fullName evidence="2">tRNA(Met) cytidine acetate ligase</fullName>
        <ecNumber evidence="2">6.3.4.-</ecNumber>
    </recommendedName>
</protein>
<keyword evidence="2" id="KW-0547">Nucleotide-binding</keyword>
<dbReference type="EMBL" id="CP006905">
    <property type="protein sequence ID" value="AIY82866.1"/>
    <property type="molecule type" value="Genomic_DNA"/>
</dbReference>
<keyword evidence="4" id="KW-1185">Reference proteome</keyword>
<gene>
    <name evidence="2" type="primary">tmcAL</name>
    <name evidence="3" type="ORF">U729_2827</name>
</gene>
<evidence type="ECO:0000256" key="1">
    <source>
        <dbReference type="ARBA" id="ARBA00022694"/>
    </source>
</evidence>
<dbReference type="Proteomes" id="UP000030635">
    <property type="component" value="Chromosome"/>
</dbReference>
<keyword evidence="2" id="KW-0694">RNA-binding</keyword>
<comment type="catalytic activity">
    <reaction evidence="2">
        <text>cytidine(34) in elongator tRNA(Met) + acetate + ATP = N(4)-acetylcytidine(34) in elongator tRNA(Met) + AMP + diphosphate</text>
        <dbReference type="Rhea" id="RHEA:58144"/>
        <dbReference type="Rhea" id="RHEA-COMP:10693"/>
        <dbReference type="Rhea" id="RHEA-COMP:10694"/>
        <dbReference type="ChEBI" id="CHEBI:30089"/>
        <dbReference type="ChEBI" id="CHEBI:30616"/>
        <dbReference type="ChEBI" id="CHEBI:33019"/>
        <dbReference type="ChEBI" id="CHEBI:74900"/>
        <dbReference type="ChEBI" id="CHEBI:82748"/>
        <dbReference type="ChEBI" id="CHEBI:456215"/>
    </reaction>
</comment>
<feature type="binding site" evidence="2">
    <location>
        <begin position="7"/>
        <end position="20"/>
    </location>
    <ligand>
        <name>ATP</name>
        <dbReference type="ChEBI" id="CHEBI:30616"/>
    </ligand>
</feature>
<dbReference type="RefSeq" id="WP_039316100.1">
    <property type="nucleotide sequence ID" value="NZ_CP006905.1"/>
</dbReference>
<keyword evidence="1 2" id="KW-0819">tRNA processing</keyword>
<proteinExistence type="inferred from homology"/>
<dbReference type="InterPro" id="IPR008513">
    <property type="entry name" value="tRNA(Met)_cyd_acetate_ligase"/>
</dbReference>
<dbReference type="HAMAP" id="MF_01539">
    <property type="entry name" value="TmcAL"/>
    <property type="match status" value="1"/>
</dbReference>
<dbReference type="GO" id="GO:0000049">
    <property type="term" value="F:tRNA binding"/>
    <property type="evidence" value="ECO:0007669"/>
    <property type="project" value="UniProtKB-KW"/>
</dbReference>
<keyword evidence="2" id="KW-0436">Ligase</keyword>
<dbReference type="NCBIfam" id="NF010191">
    <property type="entry name" value="PRK13670.1"/>
    <property type="match status" value="1"/>
</dbReference>
<comment type="similarity">
    <text evidence="2">Belongs to the TmcAL family.</text>
</comment>